<evidence type="ECO:0000256" key="9">
    <source>
        <dbReference type="ARBA" id="ARBA00047783"/>
    </source>
</evidence>
<dbReference type="InterPro" id="IPR056743">
    <property type="entry name" value="TRM5-TYW2-like_MTfase"/>
</dbReference>
<dbReference type="Pfam" id="PF25133">
    <property type="entry name" value="TYW2_N_2"/>
    <property type="match status" value="1"/>
</dbReference>
<comment type="subunit">
    <text evidence="10">Monomer.</text>
</comment>
<feature type="compositionally biased region" description="Basic and acidic residues" evidence="11">
    <location>
        <begin position="538"/>
        <end position="547"/>
    </location>
</feature>
<proteinExistence type="inferred from homology"/>
<dbReference type="OrthoDB" id="408788at2759"/>
<evidence type="ECO:0000256" key="8">
    <source>
        <dbReference type="ARBA" id="ARBA00023242"/>
    </source>
</evidence>
<comment type="function">
    <text evidence="10">Specifically methylates the N1 position of guanosine-37 in various cytoplasmic and mitochondrial tRNAs. Methylation is not dependent on the nature of the nucleoside 5' of the target nucleoside. This is the first step in the biosynthesis of wybutosine (yW), a modified base adjacent to the anticodon of tRNAs and required for accurate decoding.</text>
</comment>
<keyword evidence="14" id="KW-1185">Reference proteome</keyword>
<comment type="similarity">
    <text evidence="10">Belongs to the TRM5 / TYW2 family.</text>
</comment>
<comment type="subcellular location">
    <subcellularLocation>
        <location evidence="10">Mitochondrion matrix</location>
    </subcellularLocation>
    <subcellularLocation>
        <location evidence="10">Nucleus</location>
    </subcellularLocation>
    <subcellularLocation>
        <location evidence="10">Cytoplasm</location>
    </subcellularLocation>
    <text evidence="10">Predominantly in the mitochondria and in the nucleus.</text>
</comment>
<dbReference type="GO" id="GO:0005759">
    <property type="term" value="C:mitochondrial matrix"/>
    <property type="evidence" value="ECO:0007669"/>
    <property type="project" value="UniProtKB-SubCell"/>
</dbReference>
<feature type="binding site" evidence="10">
    <location>
        <begin position="279"/>
        <end position="280"/>
    </location>
    <ligand>
        <name>S-adenosyl-L-methionine</name>
        <dbReference type="ChEBI" id="CHEBI:59789"/>
    </ligand>
</feature>
<dbReference type="FunFam" id="3.30.300.110:FF:000001">
    <property type="entry name" value="tRNA (guanine(37)-N1)-methyltransferase"/>
    <property type="match status" value="1"/>
</dbReference>
<keyword evidence="4 10" id="KW-0808">Transferase</keyword>
<dbReference type="Gene3D" id="3.40.50.150">
    <property type="entry name" value="Vaccinia Virus protein VP39"/>
    <property type="match status" value="1"/>
</dbReference>
<keyword evidence="6 10" id="KW-0819">tRNA processing</keyword>
<dbReference type="Pfam" id="PF02475">
    <property type="entry name" value="TRM5-TYW2_MTfase"/>
    <property type="match status" value="1"/>
</dbReference>
<dbReference type="EC" id="2.1.1.228" evidence="10"/>
<keyword evidence="8 10" id="KW-0539">Nucleus</keyword>
<dbReference type="VEuPathDB" id="FungiDB:AMAG_12332"/>
<name>A0A0L0SY52_ALLM3</name>
<comment type="catalytic activity">
    <reaction evidence="9 10">
        <text>guanosine(37) in tRNA + S-adenosyl-L-methionine = N(1)-methylguanosine(37) in tRNA + S-adenosyl-L-homocysteine + H(+)</text>
        <dbReference type="Rhea" id="RHEA:36899"/>
        <dbReference type="Rhea" id="RHEA-COMP:10145"/>
        <dbReference type="Rhea" id="RHEA-COMP:10147"/>
        <dbReference type="ChEBI" id="CHEBI:15378"/>
        <dbReference type="ChEBI" id="CHEBI:57856"/>
        <dbReference type="ChEBI" id="CHEBI:59789"/>
        <dbReference type="ChEBI" id="CHEBI:73542"/>
        <dbReference type="ChEBI" id="CHEBI:74269"/>
        <dbReference type="EC" id="2.1.1.228"/>
    </reaction>
</comment>
<dbReference type="Proteomes" id="UP000054350">
    <property type="component" value="Unassembled WGS sequence"/>
</dbReference>
<evidence type="ECO:0000313" key="14">
    <source>
        <dbReference type="Proteomes" id="UP000054350"/>
    </source>
</evidence>
<keyword evidence="5 10" id="KW-0949">S-adenosyl-L-methionine</keyword>
<keyword evidence="2 10" id="KW-0963">Cytoplasm</keyword>
<evidence type="ECO:0000256" key="5">
    <source>
        <dbReference type="ARBA" id="ARBA00022691"/>
    </source>
</evidence>
<dbReference type="PROSITE" id="PS51684">
    <property type="entry name" value="SAM_MT_TRM5_TYW2"/>
    <property type="match status" value="1"/>
</dbReference>
<evidence type="ECO:0000313" key="13">
    <source>
        <dbReference type="EMBL" id="KNE67264.1"/>
    </source>
</evidence>
<reference evidence="13 14" key="1">
    <citation type="submission" date="2009-11" db="EMBL/GenBank/DDBJ databases">
        <title>Annotation of Allomyces macrogynus ATCC 38327.</title>
        <authorList>
            <consortium name="The Broad Institute Genome Sequencing Platform"/>
            <person name="Russ C."/>
            <person name="Cuomo C."/>
            <person name="Burger G."/>
            <person name="Gray M.W."/>
            <person name="Holland P.W.H."/>
            <person name="King N."/>
            <person name="Lang F.B.F."/>
            <person name="Roger A.J."/>
            <person name="Ruiz-Trillo I."/>
            <person name="Young S.K."/>
            <person name="Zeng Q."/>
            <person name="Gargeya S."/>
            <person name="Fitzgerald M."/>
            <person name="Haas B."/>
            <person name="Abouelleil A."/>
            <person name="Alvarado L."/>
            <person name="Arachchi H.M."/>
            <person name="Berlin A."/>
            <person name="Chapman S.B."/>
            <person name="Gearin G."/>
            <person name="Goldberg J."/>
            <person name="Griggs A."/>
            <person name="Gujja S."/>
            <person name="Hansen M."/>
            <person name="Heiman D."/>
            <person name="Howarth C."/>
            <person name="Larimer J."/>
            <person name="Lui A."/>
            <person name="MacDonald P.J.P."/>
            <person name="McCowen C."/>
            <person name="Montmayeur A."/>
            <person name="Murphy C."/>
            <person name="Neiman D."/>
            <person name="Pearson M."/>
            <person name="Priest M."/>
            <person name="Roberts A."/>
            <person name="Saif S."/>
            <person name="Shea T."/>
            <person name="Sisk P."/>
            <person name="Stolte C."/>
            <person name="Sykes S."/>
            <person name="Wortman J."/>
            <person name="Nusbaum C."/>
            <person name="Birren B."/>
        </authorList>
    </citation>
    <scope>NUCLEOTIDE SEQUENCE [LARGE SCALE GENOMIC DNA]</scope>
    <source>
        <strain evidence="13 14">ATCC 38327</strain>
    </source>
</reference>
<feature type="binding site" evidence="10">
    <location>
        <position position="237"/>
    </location>
    <ligand>
        <name>S-adenosyl-L-methionine</name>
        <dbReference type="ChEBI" id="CHEBI:59789"/>
    </ligand>
</feature>
<dbReference type="InterPro" id="IPR056744">
    <property type="entry name" value="TRM5/TYW2-like_N"/>
</dbReference>
<feature type="binding site" evidence="10">
    <location>
        <position position="409"/>
    </location>
    <ligand>
        <name>S-adenosyl-L-methionine</name>
        <dbReference type="ChEBI" id="CHEBI:59789"/>
    </ligand>
</feature>
<dbReference type="Gene3D" id="3.30.300.110">
    <property type="entry name" value="Met-10+ protein-like domains"/>
    <property type="match status" value="1"/>
</dbReference>
<feature type="region of interest" description="Disordered" evidence="11">
    <location>
        <begin position="529"/>
        <end position="568"/>
    </location>
</feature>
<keyword evidence="7 10" id="KW-0496">Mitochondrion</keyword>
<dbReference type="PANTHER" id="PTHR23245">
    <property type="entry name" value="TRNA METHYLTRANSFERASE"/>
    <property type="match status" value="1"/>
</dbReference>
<dbReference type="AlphaFoldDB" id="A0A0L0SY52"/>
<dbReference type="InterPro" id="IPR030382">
    <property type="entry name" value="MeTrfase_TRM5/TYW2"/>
</dbReference>
<keyword evidence="3 10" id="KW-0489">Methyltransferase</keyword>
<dbReference type="EMBL" id="GG745352">
    <property type="protein sequence ID" value="KNE67264.1"/>
    <property type="molecule type" value="Genomic_DNA"/>
</dbReference>
<evidence type="ECO:0000259" key="12">
    <source>
        <dbReference type="PROSITE" id="PS51684"/>
    </source>
</evidence>
<evidence type="ECO:0000256" key="1">
    <source>
        <dbReference type="ARBA" id="ARBA00009775"/>
    </source>
</evidence>
<dbReference type="GO" id="GO:0052906">
    <property type="term" value="F:tRNA (guanine(37)-N1)-methyltransferase activity"/>
    <property type="evidence" value="ECO:0007669"/>
    <property type="project" value="UniProtKB-UniRule"/>
</dbReference>
<gene>
    <name evidence="10" type="primary">TRM5</name>
    <name evidence="13" type="ORF">AMAG_12332</name>
</gene>
<evidence type="ECO:0000256" key="11">
    <source>
        <dbReference type="SAM" id="MobiDB-lite"/>
    </source>
</evidence>
<dbReference type="InterPro" id="IPR029063">
    <property type="entry name" value="SAM-dependent_MTases_sf"/>
</dbReference>
<dbReference type="HAMAP" id="MF_03152">
    <property type="entry name" value="TRM5"/>
    <property type="match status" value="1"/>
</dbReference>
<dbReference type="InterPro" id="IPR025792">
    <property type="entry name" value="tRNA_Gua_MeTrfase_euk"/>
</dbReference>
<dbReference type="GO" id="GO:0070901">
    <property type="term" value="P:mitochondrial tRNA methylation"/>
    <property type="evidence" value="ECO:0007669"/>
    <property type="project" value="TreeGrafter"/>
</dbReference>
<protein>
    <recommendedName>
        <fullName evidence="10">tRNA (guanine(37)-N1)-methyltransferase</fullName>
        <ecNumber evidence="10">2.1.1.228</ecNumber>
    </recommendedName>
    <alternativeName>
        <fullName evidence="10">M1G-methyltransferase</fullName>
    </alternativeName>
    <alternativeName>
        <fullName evidence="10">tRNA [GM37] methyltransferase</fullName>
    </alternativeName>
    <alternativeName>
        <fullName evidence="10">tRNA methyltransferase 5</fullName>
    </alternativeName>
</protein>
<dbReference type="GO" id="GO:0002939">
    <property type="term" value="P:tRNA N1-guanine methylation"/>
    <property type="evidence" value="ECO:0007669"/>
    <property type="project" value="TreeGrafter"/>
</dbReference>
<dbReference type="GO" id="GO:0005634">
    <property type="term" value="C:nucleus"/>
    <property type="evidence" value="ECO:0007669"/>
    <property type="project" value="UniProtKB-SubCell"/>
</dbReference>
<evidence type="ECO:0000256" key="3">
    <source>
        <dbReference type="ARBA" id="ARBA00022603"/>
    </source>
</evidence>
<accession>A0A0L0SY52</accession>
<reference evidence="14" key="2">
    <citation type="submission" date="2009-11" db="EMBL/GenBank/DDBJ databases">
        <title>The Genome Sequence of Allomyces macrogynus strain ATCC 38327.</title>
        <authorList>
            <consortium name="The Broad Institute Genome Sequencing Platform"/>
            <person name="Russ C."/>
            <person name="Cuomo C."/>
            <person name="Shea T."/>
            <person name="Young S.K."/>
            <person name="Zeng Q."/>
            <person name="Koehrsen M."/>
            <person name="Haas B."/>
            <person name="Borodovsky M."/>
            <person name="Guigo R."/>
            <person name="Alvarado L."/>
            <person name="Berlin A."/>
            <person name="Borenstein D."/>
            <person name="Chen Z."/>
            <person name="Engels R."/>
            <person name="Freedman E."/>
            <person name="Gellesch M."/>
            <person name="Goldberg J."/>
            <person name="Griggs A."/>
            <person name="Gujja S."/>
            <person name="Heiman D."/>
            <person name="Hepburn T."/>
            <person name="Howarth C."/>
            <person name="Jen D."/>
            <person name="Larson L."/>
            <person name="Lewis B."/>
            <person name="Mehta T."/>
            <person name="Park D."/>
            <person name="Pearson M."/>
            <person name="Roberts A."/>
            <person name="Saif S."/>
            <person name="Shenoy N."/>
            <person name="Sisk P."/>
            <person name="Stolte C."/>
            <person name="Sykes S."/>
            <person name="Walk T."/>
            <person name="White J."/>
            <person name="Yandava C."/>
            <person name="Burger G."/>
            <person name="Gray M.W."/>
            <person name="Holland P.W.H."/>
            <person name="King N."/>
            <person name="Lang F.B.F."/>
            <person name="Roger A.J."/>
            <person name="Ruiz-Trillo I."/>
            <person name="Lander E."/>
            <person name="Nusbaum C."/>
        </authorList>
    </citation>
    <scope>NUCLEOTIDE SEQUENCE [LARGE SCALE GENOMIC DNA]</scope>
    <source>
        <strain evidence="14">ATCC 38327</strain>
    </source>
</reference>
<evidence type="ECO:0000256" key="2">
    <source>
        <dbReference type="ARBA" id="ARBA00022490"/>
    </source>
</evidence>
<evidence type="ECO:0000256" key="4">
    <source>
        <dbReference type="ARBA" id="ARBA00022679"/>
    </source>
</evidence>
<evidence type="ECO:0000256" key="7">
    <source>
        <dbReference type="ARBA" id="ARBA00023128"/>
    </source>
</evidence>
<evidence type="ECO:0000256" key="6">
    <source>
        <dbReference type="ARBA" id="ARBA00022694"/>
    </source>
</evidence>
<dbReference type="SUPFAM" id="SSF53335">
    <property type="entry name" value="S-adenosyl-L-methionine-dependent methyltransferases"/>
    <property type="match status" value="1"/>
</dbReference>
<dbReference type="PANTHER" id="PTHR23245:SF36">
    <property type="entry name" value="TRNA (GUANINE(37)-N1)-METHYLTRANSFERASE"/>
    <property type="match status" value="1"/>
</dbReference>
<comment type="similarity">
    <text evidence="1">Belongs to the class I-like SAM-binding methyltransferase superfamily. TRM5/TYW2 family.</text>
</comment>
<feature type="domain" description="SAM-dependent methyltransferase TRM5/TYW2-type" evidence="12">
    <location>
        <begin position="139"/>
        <end position="509"/>
    </location>
</feature>
<organism evidence="13 14">
    <name type="scientific">Allomyces macrogynus (strain ATCC 38327)</name>
    <name type="common">Allomyces javanicus var. macrogynus</name>
    <dbReference type="NCBI Taxonomy" id="578462"/>
    <lineage>
        <taxon>Eukaryota</taxon>
        <taxon>Fungi</taxon>
        <taxon>Fungi incertae sedis</taxon>
        <taxon>Blastocladiomycota</taxon>
        <taxon>Blastocladiomycetes</taxon>
        <taxon>Blastocladiales</taxon>
        <taxon>Blastocladiaceae</taxon>
        <taxon>Allomyces</taxon>
    </lineage>
</organism>
<evidence type="ECO:0000256" key="10">
    <source>
        <dbReference type="HAMAP-Rule" id="MF_03152"/>
    </source>
</evidence>
<comment type="caution">
    <text evidence="10">Lacks conserved residue(s) required for the propagation of feature annotation.</text>
</comment>
<sequence length="568" mass="62627">MAHPLRVPPLRRAMRELDRTQFARRVPLVALRVPAAKANKAMKALDSHLLNWPRLRNLIDDPNSPPKGTPPTKLMLLKADVTDPAKVPTELPQVVKALSDLELPVEAVPYTLELGYEYWSADEILKAVLPEDAEVITAFEAVGDVAHMNLRSHLLPYKNLIGQVIVDKNLRINTVVNKTSSIHTQFRTFPLEILARRADVETNHTATHLPTTVSENGITFHLDFATVYWNSRLHTEHGRLVKRYFSGDRPALVADAMCGIGPFALPAAKSQLACVFANDLNPDSYKWLVHNIGTNAIPSDAPAPAATEPKDGEEKFFAMPPPAAGLVRPFNLCAREFVRASVAKLNDEYATVVRPACLAAAANEELRARTKERKHKDGAAHRATAERLRNAVAHWDALEVKTFEHYVMNLPASALGFLDAFHGLYAEHATTPALRTALAARRPLVHVYCFTRAQPSTPGETDDMACTRDVQARIEQVLGTPLDAPIAVHRVRLVAPRKHMCCASFTVPEKVVFGECVAGDIGRELNYDAHDEEELVEREDKRAREPVEGSSGASPVAKKARVDADAAE</sequence>